<evidence type="ECO:0000256" key="1">
    <source>
        <dbReference type="ARBA" id="ARBA00004417"/>
    </source>
</evidence>
<dbReference type="FunFam" id="3.40.50.300:FF:000016">
    <property type="entry name" value="Oligopeptide ABC transporter ATP-binding component"/>
    <property type="match status" value="1"/>
</dbReference>
<reference evidence="9" key="1">
    <citation type="submission" date="2024-05" db="EMBL/GenBank/DDBJ databases">
        <authorList>
            <person name="Kim S."/>
            <person name="Heo J."/>
            <person name="Choi H."/>
            <person name="Choi Y."/>
            <person name="Kwon S.-W."/>
            <person name="Kim Y."/>
        </authorList>
    </citation>
    <scope>NUCLEOTIDE SEQUENCE</scope>
    <source>
        <strain evidence="9">KACC 23698</strain>
    </source>
</reference>
<dbReference type="InterPro" id="IPR050388">
    <property type="entry name" value="ABC_Ni/Peptide_Import"/>
</dbReference>
<gene>
    <name evidence="9" type="ORF">ABEG18_15100</name>
</gene>
<dbReference type="PANTHER" id="PTHR43297">
    <property type="entry name" value="OLIGOPEPTIDE TRANSPORT ATP-BINDING PROTEIN APPD"/>
    <property type="match status" value="1"/>
</dbReference>
<dbReference type="GO" id="GO:0055085">
    <property type="term" value="P:transmembrane transport"/>
    <property type="evidence" value="ECO:0007669"/>
    <property type="project" value="UniProtKB-ARBA"/>
</dbReference>
<evidence type="ECO:0000313" key="9">
    <source>
        <dbReference type="EMBL" id="XBO37061.1"/>
    </source>
</evidence>
<dbReference type="GO" id="GO:0016887">
    <property type="term" value="F:ATP hydrolysis activity"/>
    <property type="evidence" value="ECO:0007669"/>
    <property type="project" value="InterPro"/>
</dbReference>
<dbReference type="EMBL" id="CP157484">
    <property type="protein sequence ID" value="XBO37061.1"/>
    <property type="molecule type" value="Genomic_DNA"/>
</dbReference>
<dbReference type="Gene3D" id="3.40.50.300">
    <property type="entry name" value="P-loop containing nucleotide triphosphate hydrolases"/>
    <property type="match status" value="1"/>
</dbReference>
<sequence length="337" mass="36158">MSAVAPAALTSADREPEALRVEGLTTSIRIAGRWFDAVRDVSFAVRQRETLALVGESGCGKSLTALSIMGLLPAGVGRVSEGRIVVDGVDMTAAGEAERQAMRGDRIGMIFQEPMTSLNPVLPIGFQISEALLQHRGMSKAKARQRAVELMERVRIPAATERLDAYPHQFSGGMRQRVMIAMALACSPRVLIADEPTTALDVTIQAQVLALLAEIQKQEGLAVLLITHNLGVVASVADRVMVMYGGDVVESAPVRSFFKAPTHPYSQALLAAMPRVDRSIPLAPIPGQVPTLPDMPAGCRFQSRCPLRFDKCAEKPPLAPLPSDPQHGVRCWAKAAA</sequence>
<keyword evidence="7" id="KW-0472">Membrane</keyword>
<dbReference type="InterPro" id="IPR003439">
    <property type="entry name" value="ABC_transporter-like_ATP-bd"/>
</dbReference>
<dbReference type="CDD" id="cd03257">
    <property type="entry name" value="ABC_NikE_OppD_transporters"/>
    <property type="match status" value="1"/>
</dbReference>
<dbReference type="PANTHER" id="PTHR43297:SF2">
    <property type="entry name" value="DIPEPTIDE TRANSPORT ATP-BINDING PROTEIN DPPD"/>
    <property type="match status" value="1"/>
</dbReference>
<dbReference type="SUPFAM" id="SSF52540">
    <property type="entry name" value="P-loop containing nucleoside triphosphate hydrolases"/>
    <property type="match status" value="1"/>
</dbReference>
<protein>
    <submittedName>
        <fullName evidence="9">ABC transporter ATP-binding protein</fullName>
    </submittedName>
</protein>
<evidence type="ECO:0000256" key="5">
    <source>
        <dbReference type="ARBA" id="ARBA00022741"/>
    </source>
</evidence>
<dbReference type="SMART" id="SM00382">
    <property type="entry name" value="AAA"/>
    <property type="match status" value="1"/>
</dbReference>
<dbReference type="PROSITE" id="PS00211">
    <property type="entry name" value="ABC_TRANSPORTER_1"/>
    <property type="match status" value="1"/>
</dbReference>
<dbReference type="InterPro" id="IPR003593">
    <property type="entry name" value="AAA+_ATPase"/>
</dbReference>
<dbReference type="AlphaFoldDB" id="A0AAU7J9V2"/>
<dbReference type="GO" id="GO:0005524">
    <property type="term" value="F:ATP binding"/>
    <property type="evidence" value="ECO:0007669"/>
    <property type="project" value="UniProtKB-KW"/>
</dbReference>
<comment type="similarity">
    <text evidence="2">Belongs to the ABC transporter superfamily.</text>
</comment>
<comment type="subcellular location">
    <subcellularLocation>
        <location evidence="1">Cell inner membrane</location>
        <topology evidence="1">Peripheral membrane protein</topology>
    </subcellularLocation>
</comment>
<dbReference type="GO" id="GO:0005886">
    <property type="term" value="C:plasma membrane"/>
    <property type="evidence" value="ECO:0007669"/>
    <property type="project" value="UniProtKB-SubCell"/>
</dbReference>
<keyword evidence="5" id="KW-0547">Nucleotide-binding</keyword>
<evidence type="ECO:0000256" key="7">
    <source>
        <dbReference type="ARBA" id="ARBA00023136"/>
    </source>
</evidence>
<dbReference type="InterPro" id="IPR013563">
    <property type="entry name" value="Oligopep_ABC_C"/>
</dbReference>
<dbReference type="InterPro" id="IPR017871">
    <property type="entry name" value="ABC_transporter-like_CS"/>
</dbReference>
<accession>A0AAU7J9V2</accession>
<organism evidence="9">
    <name type="scientific">Alsobacter sp. KACC 23698</name>
    <dbReference type="NCBI Taxonomy" id="3149229"/>
    <lineage>
        <taxon>Bacteria</taxon>
        <taxon>Pseudomonadati</taxon>
        <taxon>Pseudomonadota</taxon>
        <taxon>Alphaproteobacteria</taxon>
        <taxon>Hyphomicrobiales</taxon>
        <taxon>Alsobacteraceae</taxon>
        <taxon>Alsobacter</taxon>
    </lineage>
</organism>
<keyword evidence="6 9" id="KW-0067">ATP-binding</keyword>
<evidence type="ECO:0000259" key="8">
    <source>
        <dbReference type="PROSITE" id="PS50893"/>
    </source>
</evidence>
<dbReference type="Pfam" id="PF08352">
    <property type="entry name" value="oligo_HPY"/>
    <property type="match status" value="1"/>
</dbReference>
<dbReference type="GO" id="GO:0015833">
    <property type="term" value="P:peptide transport"/>
    <property type="evidence" value="ECO:0007669"/>
    <property type="project" value="InterPro"/>
</dbReference>
<evidence type="ECO:0000256" key="4">
    <source>
        <dbReference type="ARBA" id="ARBA00022475"/>
    </source>
</evidence>
<dbReference type="NCBIfam" id="TIGR01727">
    <property type="entry name" value="oligo_HPY"/>
    <property type="match status" value="1"/>
</dbReference>
<evidence type="ECO:0000256" key="2">
    <source>
        <dbReference type="ARBA" id="ARBA00005417"/>
    </source>
</evidence>
<dbReference type="PROSITE" id="PS50893">
    <property type="entry name" value="ABC_TRANSPORTER_2"/>
    <property type="match status" value="1"/>
</dbReference>
<dbReference type="RefSeq" id="WP_406853884.1">
    <property type="nucleotide sequence ID" value="NZ_CP157484.1"/>
</dbReference>
<name>A0AAU7J9V2_9HYPH</name>
<evidence type="ECO:0000256" key="3">
    <source>
        <dbReference type="ARBA" id="ARBA00022448"/>
    </source>
</evidence>
<dbReference type="InterPro" id="IPR027417">
    <property type="entry name" value="P-loop_NTPase"/>
</dbReference>
<proteinExistence type="inferred from homology"/>
<dbReference type="Pfam" id="PF00005">
    <property type="entry name" value="ABC_tran"/>
    <property type="match status" value="1"/>
</dbReference>
<feature type="domain" description="ABC transporter" evidence="8">
    <location>
        <begin position="19"/>
        <end position="270"/>
    </location>
</feature>
<keyword evidence="3" id="KW-0813">Transport</keyword>
<evidence type="ECO:0000256" key="6">
    <source>
        <dbReference type="ARBA" id="ARBA00022840"/>
    </source>
</evidence>
<keyword evidence="4" id="KW-1003">Cell membrane</keyword>